<dbReference type="InterPro" id="IPR000716">
    <property type="entry name" value="Thyroglobulin_1"/>
</dbReference>
<dbReference type="PANTHER" id="PTHR22803">
    <property type="entry name" value="MANNOSE, PHOSPHOLIPASE, LECTIN RECEPTOR RELATED"/>
    <property type="match status" value="1"/>
</dbReference>
<feature type="signal peptide" evidence="4">
    <location>
        <begin position="1"/>
        <end position="17"/>
    </location>
</feature>
<evidence type="ECO:0000256" key="1">
    <source>
        <dbReference type="ARBA" id="ARBA00023157"/>
    </source>
</evidence>
<comment type="caution">
    <text evidence="2">Lacks conserved residue(s) required for the propagation of feature annotation.</text>
</comment>
<dbReference type="PROSITE" id="PS00484">
    <property type="entry name" value="THYROGLOBULIN_1_1"/>
    <property type="match status" value="1"/>
</dbReference>
<dbReference type="SUPFAM" id="SSF56436">
    <property type="entry name" value="C-type lectin-like"/>
    <property type="match status" value="1"/>
</dbReference>
<dbReference type="Proteomes" id="UP001497482">
    <property type="component" value="Chromosome 19"/>
</dbReference>
<feature type="disulfide bond" evidence="2">
    <location>
        <begin position="61"/>
        <end position="68"/>
    </location>
</feature>
<dbReference type="PRINTS" id="PR01504">
    <property type="entry name" value="PNCREATITSAP"/>
</dbReference>
<evidence type="ECO:0000256" key="2">
    <source>
        <dbReference type="PROSITE-ProRule" id="PRU00500"/>
    </source>
</evidence>
<dbReference type="PROSITE" id="PS50041">
    <property type="entry name" value="C_TYPE_LECTIN_2"/>
    <property type="match status" value="1"/>
</dbReference>
<dbReference type="InterPro" id="IPR001304">
    <property type="entry name" value="C-type_lectin-like"/>
</dbReference>
<dbReference type="SMART" id="SM00211">
    <property type="entry name" value="TY"/>
    <property type="match status" value="1"/>
</dbReference>
<dbReference type="InterPro" id="IPR050111">
    <property type="entry name" value="C-type_lectin/snaclec_domain"/>
</dbReference>
<dbReference type="PROSITE" id="PS51162">
    <property type="entry name" value="THYROGLOBULIN_1_2"/>
    <property type="match status" value="1"/>
</dbReference>
<feature type="region of interest" description="Disordered" evidence="3">
    <location>
        <begin position="94"/>
        <end position="130"/>
    </location>
</feature>
<proteinExistence type="predicted"/>
<dbReference type="SUPFAM" id="SSF57610">
    <property type="entry name" value="Thyroglobulin type-1 domain"/>
    <property type="match status" value="1"/>
</dbReference>
<evidence type="ECO:0000259" key="5">
    <source>
        <dbReference type="PROSITE" id="PS50041"/>
    </source>
</evidence>
<dbReference type="EMBL" id="OZ035841">
    <property type="protein sequence ID" value="CAL1591071.1"/>
    <property type="molecule type" value="Genomic_DNA"/>
</dbReference>
<dbReference type="Gene3D" id="3.10.100.10">
    <property type="entry name" value="Mannose-Binding Protein A, subunit A"/>
    <property type="match status" value="1"/>
</dbReference>
<dbReference type="SMART" id="SM00034">
    <property type="entry name" value="CLECT"/>
    <property type="match status" value="1"/>
</dbReference>
<organism evidence="7 8">
    <name type="scientific">Knipowitschia caucasica</name>
    <name type="common">Caucasian dwarf goby</name>
    <name type="synonym">Pomatoschistus caucasicus</name>
    <dbReference type="NCBI Taxonomy" id="637954"/>
    <lineage>
        <taxon>Eukaryota</taxon>
        <taxon>Metazoa</taxon>
        <taxon>Chordata</taxon>
        <taxon>Craniata</taxon>
        <taxon>Vertebrata</taxon>
        <taxon>Euteleostomi</taxon>
        <taxon>Actinopterygii</taxon>
        <taxon>Neopterygii</taxon>
        <taxon>Teleostei</taxon>
        <taxon>Neoteleostei</taxon>
        <taxon>Acanthomorphata</taxon>
        <taxon>Gobiaria</taxon>
        <taxon>Gobiiformes</taxon>
        <taxon>Gobioidei</taxon>
        <taxon>Gobiidae</taxon>
        <taxon>Gobiinae</taxon>
        <taxon>Knipowitschia</taxon>
    </lineage>
</organism>
<dbReference type="InterPro" id="IPR016187">
    <property type="entry name" value="CTDL_fold"/>
</dbReference>
<evidence type="ECO:0008006" key="9">
    <source>
        <dbReference type="Google" id="ProtNLM"/>
    </source>
</evidence>
<dbReference type="Pfam" id="PF00086">
    <property type="entry name" value="Thyroglobulin_1"/>
    <property type="match status" value="1"/>
</dbReference>
<reference evidence="7 8" key="1">
    <citation type="submission" date="2024-04" db="EMBL/GenBank/DDBJ databases">
        <authorList>
            <person name="Waldvogel A.-M."/>
            <person name="Schoenle A."/>
        </authorList>
    </citation>
    <scope>NUCLEOTIDE SEQUENCE [LARGE SCALE GENOMIC DNA]</scope>
</reference>
<keyword evidence="8" id="KW-1185">Reference proteome</keyword>
<accession>A0AAV2KSC1</accession>
<dbReference type="InterPro" id="IPR016186">
    <property type="entry name" value="C-type_lectin-like/link_sf"/>
</dbReference>
<evidence type="ECO:0000313" key="7">
    <source>
        <dbReference type="EMBL" id="CAL1591071.1"/>
    </source>
</evidence>
<dbReference type="CDD" id="cd00037">
    <property type="entry name" value="CLECT"/>
    <property type="match status" value="1"/>
</dbReference>
<name>A0AAV2KSC1_KNICA</name>
<sequence length="307" mass="35699">MKTLAFLLAALLAQGEAAPPPPTSMYDGPCYWVLSMISHPPNPTQYLPSCDADGNFSVMQCWKAIEVCWCVDPKTGCEVSGTKVHGERPDCTVHTRREEEHGDDHDDDHYHKDDHEHEDDHEHDDDHYHKDDHEVEHEYKHEYKHEYEPMPEPMPEPDKKSSCHEGWTPFYDHCYIFIDSPKCWVKAELYCQYMDANLASITCSQTNHFLQGLSKADTHDFPETWVGANNAVQACSWFWSDGSKFDYEDWYSDMYKTREDSCLKINYGYQNKWGAAGCNDTLPFICSKPIQHWVPMIHDEIPPEIYH</sequence>
<dbReference type="CDD" id="cd00191">
    <property type="entry name" value="TY"/>
    <property type="match status" value="1"/>
</dbReference>
<dbReference type="InterPro" id="IPR036857">
    <property type="entry name" value="Thyroglobulin_1_sf"/>
</dbReference>
<feature type="chain" id="PRO_5043483512" description="C-type lectin domain-containing protein" evidence="4">
    <location>
        <begin position="18"/>
        <end position="307"/>
    </location>
</feature>
<dbReference type="AlphaFoldDB" id="A0AAV2KSC1"/>
<evidence type="ECO:0000256" key="4">
    <source>
        <dbReference type="SAM" id="SignalP"/>
    </source>
</evidence>
<feature type="domain" description="C-type lectin" evidence="5">
    <location>
        <begin position="170"/>
        <end position="287"/>
    </location>
</feature>
<evidence type="ECO:0000256" key="3">
    <source>
        <dbReference type="SAM" id="MobiDB-lite"/>
    </source>
</evidence>
<dbReference type="Pfam" id="PF00059">
    <property type="entry name" value="Lectin_C"/>
    <property type="match status" value="1"/>
</dbReference>
<dbReference type="Gene3D" id="4.10.800.10">
    <property type="entry name" value="Thyroglobulin type-1"/>
    <property type="match status" value="1"/>
</dbReference>
<keyword evidence="1 2" id="KW-1015">Disulfide bond</keyword>
<gene>
    <name evidence="7" type="ORF">KC01_LOCUS20486</name>
</gene>
<evidence type="ECO:0000313" key="8">
    <source>
        <dbReference type="Proteomes" id="UP001497482"/>
    </source>
</evidence>
<evidence type="ECO:0000259" key="6">
    <source>
        <dbReference type="PROSITE" id="PS51162"/>
    </source>
</evidence>
<feature type="domain" description="Thyroglobulin type-1" evidence="6">
    <location>
        <begin position="27"/>
        <end position="91"/>
    </location>
</feature>
<protein>
    <recommendedName>
        <fullName evidence="9">C-type lectin domain-containing protein</fullName>
    </recommendedName>
</protein>
<keyword evidence="4" id="KW-0732">Signal</keyword>